<dbReference type="Proteomes" id="UP000247483">
    <property type="component" value="Unassembled WGS sequence"/>
</dbReference>
<evidence type="ECO:0000259" key="8">
    <source>
        <dbReference type="PROSITE" id="PS51101"/>
    </source>
</evidence>
<proteinExistence type="predicted"/>
<reference evidence="9 10" key="1">
    <citation type="submission" date="2018-05" db="EMBL/GenBank/DDBJ databases">
        <title>Reference genomes for bee gut microbiota database.</title>
        <authorList>
            <person name="Ellegaard K.M."/>
        </authorList>
    </citation>
    <scope>NUCLEOTIDE SEQUENCE [LARGE SCALE GENOMIC DNA]</scope>
    <source>
        <strain evidence="9 10">ESL0177</strain>
    </source>
</reference>
<evidence type="ECO:0000313" key="9">
    <source>
        <dbReference type="EMBL" id="PXZ03432.1"/>
    </source>
</evidence>
<comment type="caution">
    <text evidence="9">The sequence shown here is derived from an EMBL/GenBank/DDBJ whole genome shotgun (WGS) entry which is preliminary data.</text>
</comment>
<dbReference type="AlphaFoldDB" id="A0A2V4DSB7"/>
<dbReference type="RefSeq" id="WP_110424185.1">
    <property type="nucleotide sequence ID" value="NZ_QGLP01000006.1"/>
</dbReference>
<keyword evidence="4" id="KW-0762">Sugar transport</keyword>
<evidence type="ECO:0000256" key="5">
    <source>
        <dbReference type="ARBA" id="ARBA00022679"/>
    </source>
</evidence>
<evidence type="ECO:0000256" key="4">
    <source>
        <dbReference type="ARBA" id="ARBA00022597"/>
    </source>
</evidence>
<comment type="subcellular location">
    <subcellularLocation>
        <location evidence="1">Cytoplasm</location>
    </subcellularLocation>
</comment>
<dbReference type="Pfam" id="PF03830">
    <property type="entry name" value="PTSIIB_sorb"/>
    <property type="match status" value="1"/>
</dbReference>
<evidence type="ECO:0000256" key="1">
    <source>
        <dbReference type="ARBA" id="ARBA00004496"/>
    </source>
</evidence>
<name>A0A2V4DSB7_9GAMM</name>
<evidence type="ECO:0000256" key="7">
    <source>
        <dbReference type="ARBA" id="ARBA00022777"/>
    </source>
</evidence>
<organism evidence="9 10">
    <name type="scientific">Gilliamella apicola</name>
    <dbReference type="NCBI Taxonomy" id="1196095"/>
    <lineage>
        <taxon>Bacteria</taxon>
        <taxon>Pseudomonadati</taxon>
        <taxon>Pseudomonadota</taxon>
        <taxon>Gammaproteobacteria</taxon>
        <taxon>Orbales</taxon>
        <taxon>Orbaceae</taxon>
        <taxon>Gilliamella</taxon>
    </lineage>
</organism>
<keyword evidence="3" id="KW-0963">Cytoplasm</keyword>
<accession>A0A2V4DSB7</accession>
<feature type="domain" description="PTS EIIB type-4" evidence="8">
    <location>
        <begin position="1"/>
        <end position="165"/>
    </location>
</feature>
<dbReference type="PROSITE" id="PS51101">
    <property type="entry name" value="PTS_EIIB_TYPE_4"/>
    <property type="match status" value="1"/>
</dbReference>
<sequence length="165" mass="18082">MGKVVLARVDSRLIHGQVATNVSKSVGANALFVADDVSAHDEFTKNIILGAASRTGYKIRVLKEDGAIRYWQDRQYDDFNVMLITKSIEVMHKIIKGGVPVENLNLGGIPQSPGTTPVISQVAITQAQLDLLVDLQTRYPNMNIFFQATPSLKKVTLAEAVKLFS</sequence>
<evidence type="ECO:0000313" key="10">
    <source>
        <dbReference type="Proteomes" id="UP000247483"/>
    </source>
</evidence>
<dbReference type="SUPFAM" id="SSF52728">
    <property type="entry name" value="PTS IIb component"/>
    <property type="match status" value="1"/>
</dbReference>
<evidence type="ECO:0000256" key="6">
    <source>
        <dbReference type="ARBA" id="ARBA00022683"/>
    </source>
</evidence>
<keyword evidence="6" id="KW-0598">Phosphotransferase system</keyword>
<keyword evidence="2" id="KW-0813">Transport</keyword>
<gene>
    <name evidence="9" type="ORF">DKK79_11330</name>
</gene>
<keyword evidence="5" id="KW-0808">Transferase</keyword>
<dbReference type="Gene3D" id="3.40.35.10">
    <property type="entry name" value="Phosphotransferase system, sorbose subfamily IIB component"/>
    <property type="match status" value="1"/>
</dbReference>
<evidence type="ECO:0000256" key="3">
    <source>
        <dbReference type="ARBA" id="ARBA00022490"/>
    </source>
</evidence>
<dbReference type="GO" id="GO:0008982">
    <property type="term" value="F:protein-N(PI)-phosphohistidine-sugar phosphotransferase activity"/>
    <property type="evidence" value="ECO:0007669"/>
    <property type="project" value="InterPro"/>
</dbReference>
<keyword evidence="7" id="KW-0418">Kinase</keyword>
<evidence type="ECO:0000256" key="2">
    <source>
        <dbReference type="ARBA" id="ARBA00022448"/>
    </source>
</evidence>
<dbReference type="GO" id="GO:0009401">
    <property type="term" value="P:phosphoenolpyruvate-dependent sugar phosphotransferase system"/>
    <property type="evidence" value="ECO:0007669"/>
    <property type="project" value="UniProtKB-KW"/>
</dbReference>
<protein>
    <submittedName>
        <fullName evidence="9">PTS mannose/fructose/sorbose transporter subunit IIB</fullName>
    </submittedName>
</protein>
<dbReference type="EMBL" id="QGLP01000006">
    <property type="protein sequence ID" value="PXZ03432.1"/>
    <property type="molecule type" value="Genomic_DNA"/>
</dbReference>
<dbReference type="GO" id="GO:0016301">
    <property type="term" value="F:kinase activity"/>
    <property type="evidence" value="ECO:0007669"/>
    <property type="project" value="UniProtKB-KW"/>
</dbReference>
<dbReference type="InterPro" id="IPR036667">
    <property type="entry name" value="PTS_IIB_sorbose-sp_sf"/>
</dbReference>
<dbReference type="InterPro" id="IPR004720">
    <property type="entry name" value="PTS_IIB_sorbose-sp"/>
</dbReference>
<dbReference type="GO" id="GO:0005737">
    <property type="term" value="C:cytoplasm"/>
    <property type="evidence" value="ECO:0007669"/>
    <property type="project" value="UniProtKB-SubCell"/>
</dbReference>